<proteinExistence type="predicted"/>
<sequence>MGMQHLAAAAGGLGDAASMDAGADKLHQAGLLGIVTSSMAVTLAVRDPPAGLNTNAYYLALTGAFFGGVAGITAAACLSNNPRARTSAGRKLMWASVVGSLAVVVGLSAAASLLW</sequence>
<keyword evidence="1" id="KW-0472">Membrane</keyword>
<dbReference type="AlphaFoldDB" id="A0A835ADH6"/>
<name>A0A835ADH6_9POAL</name>
<dbReference type="PANTHER" id="PTHR33530:SF4">
    <property type="entry name" value="OS01G0145800 PROTEIN"/>
    <property type="match status" value="1"/>
</dbReference>
<evidence type="ECO:0000256" key="1">
    <source>
        <dbReference type="SAM" id="Phobius"/>
    </source>
</evidence>
<gene>
    <name evidence="2" type="ORF">HU200_055475</name>
</gene>
<dbReference type="Pfam" id="PF12442">
    <property type="entry name" value="DUF3681"/>
    <property type="match status" value="1"/>
</dbReference>
<dbReference type="InterPro" id="IPR022149">
    <property type="entry name" value="DUF3681"/>
</dbReference>
<feature type="transmembrane region" description="Helical" evidence="1">
    <location>
        <begin position="92"/>
        <end position="114"/>
    </location>
</feature>
<dbReference type="EMBL" id="JACEFO010002379">
    <property type="protein sequence ID" value="KAF8662893.1"/>
    <property type="molecule type" value="Genomic_DNA"/>
</dbReference>
<evidence type="ECO:0000313" key="2">
    <source>
        <dbReference type="EMBL" id="KAF8662893.1"/>
    </source>
</evidence>
<keyword evidence="3" id="KW-1185">Reference proteome</keyword>
<organism evidence="2 3">
    <name type="scientific">Digitaria exilis</name>
    <dbReference type="NCBI Taxonomy" id="1010633"/>
    <lineage>
        <taxon>Eukaryota</taxon>
        <taxon>Viridiplantae</taxon>
        <taxon>Streptophyta</taxon>
        <taxon>Embryophyta</taxon>
        <taxon>Tracheophyta</taxon>
        <taxon>Spermatophyta</taxon>
        <taxon>Magnoliopsida</taxon>
        <taxon>Liliopsida</taxon>
        <taxon>Poales</taxon>
        <taxon>Poaceae</taxon>
        <taxon>PACMAD clade</taxon>
        <taxon>Panicoideae</taxon>
        <taxon>Panicodae</taxon>
        <taxon>Paniceae</taxon>
        <taxon>Anthephorinae</taxon>
        <taxon>Digitaria</taxon>
    </lineage>
</organism>
<dbReference type="OrthoDB" id="672140at2759"/>
<accession>A0A835ADH6</accession>
<feature type="transmembrane region" description="Helical" evidence="1">
    <location>
        <begin position="57"/>
        <end position="80"/>
    </location>
</feature>
<protein>
    <submittedName>
        <fullName evidence="2">Uncharacterized protein</fullName>
    </submittedName>
</protein>
<dbReference type="PANTHER" id="PTHR33530">
    <property type="entry name" value="OS01G0147100 PROTEIN"/>
    <property type="match status" value="1"/>
</dbReference>
<keyword evidence="1" id="KW-1133">Transmembrane helix</keyword>
<comment type="caution">
    <text evidence="2">The sequence shown here is derived from an EMBL/GenBank/DDBJ whole genome shotgun (WGS) entry which is preliminary data.</text>
</comment>
<evidence type="ECO:0000313" key="3">
    <source>
        <dbReference type="Proteomes" id="UP000636709"/>
    </source>
</evidence>
<reference evidence="2" key="1">
    <citation type="submission" date="2020-07" db="EMBL/GenBank/DDBJ databases">
        <title>Genome sequence and genetic diversity analysis of an under-domesticated orphan crop, white fonio (Digitaria exilis).</title>
        <authorList>
            <person name="Bennetzen J.L."/>
            <person name="Chen S."/>
            <person name="Ma X."/>
            <person name="Wang X."/>
            <person name="Yssel A.E.J."/>
            <person name="Chaluvadi S.R."/>
            <person name="Johnson M."/>
            <person name="Gangashetty P."/>
            <person name="Hamidou F."/>
            <person name="Sanogo M.D."/>
            <person name="Zwaenepoel A."/>
            <person name="Wallace J."/>
            <person name="Van De Peer Y."/>
            <person name="Van Deynze A."/>
        </authorList>
    </citation>
    <scope>NUCLEOTIDE SEQUENCE</scope>
    <source>
        <tissue evidence="2">Leaves</tissue>
    </source>
</reference>
<dbReference type="Proteomes" id="UP000636709">
    <property type="component" value="Unassembled WGS sequence"/>
</dbReference>
<keyword evidence="1" id="KW-0812">Transmembrane</keyword>